<protein>
    <submittedName>
        <fullName evidence="3">Uncharacterized protein</fullName>
    </submittedName>
</protein>
<comment type="caution">
    <text evidence="3">The sequence shown here is derived from an EMBL/GenBank/DDBJ whole genome shotgun (WGS) entry which is preliminary data.</text>
</comment>
<feature type="non-terminal residue" evidence="3">
    <location>
        <position position="1"/>
    </location>
</feature>
<gene>
    <name evidence="3" type="ORF">PHMEG_00029011</name>
</gene>
<dbReference type="Proteomes" id="UP000198211">
    <property type="component" value="Unassembled WGS sequence"/>
</dbReference>
<feature type="compositionally biased region" description="Acidic residues" evidence="2">
    <location>
        <begin position="475"/>
        <end position="490"/>
    </location>
</feature>
<feature type="region of interest" description="Disordered" evidence="2">
    <location>
        <begin position="1"/>
        <end position="109"/>
    </location>
</feature>
<organism evidence="3 4">
    <name type="scientific">Phytophthora megakarya</name>
    <dbReference type="NCBI Taxonomy" id="4795"/>
    <lineage>
        <taxon>Eukaryota</taxon>
        <taxon>Sar</taxon>
        <taxon>Stramenopiles</taxon>
        <taxon>Oomycota</taxon>
        <taxon>Peronosporomycetes</taxon>
        <taxon>Peronosporales</taxon>
        <taxon>Peronosporaceae</taxon>
        <taxon>Phytophthora</taxon>
    </lineage>
</organism>
<feature type="compositionally biased region" description="Gly residues" evidence="2">
    <location>
        <begin position="1"/>
        <end position="13"/>
    </location>
</feature>
<dbReference type="AlphaFoldDB" id="A0A225V4P9"/>
<reference evidence="4" key="1">
    <citation type="submission" date="2017-03" db="EMBL/GenBank/DDBJ databases">
        <title>Phytopthora megakarya and P. palmivora, two closely related causual agents of cacao black pod achieved similar genome size and gene model numbers by different mechanisms.</title>
        <authorList>
            <person name="Ali S."/>
            <person name="Shao J."/>
            <person name="Larry D.J."/>
            <person name="Kronmiller B."/>
            <person name="Shen D."/>
            <person name="Strem M.D."/>
            <person name="Melnick R.L."/>
            <person name="Guiltinan M.J."/>
            <person name="Tyler B.M."/>
            <person name="Meinhardt L.W."/>
            <person name="Bailey B.A."/>
        </authorList>
    </citation>
    <scope>NUCLEOTIDE SEQUENCE [LARGE SCALE GENOMIC DNA]</scope>
    <source>
        <strain evidence="4">zdho120</strain>
    </source>
</reference>
<sequence>RGSTRGGRTGGRGITSRQSRRVQDIQPEEHKDLDAVIQDARKAGAAKREAAQEEKESSTSREEPSPELAVQGAHQAAQDADIEVGPRQEESSTPTSLPIPSFAGNMDEGVSIMDASAQASVGGALKVEPLTEDRVSDTPQPVIVVENLDETVTIKEEGPLSIVQKEAALEEEFAPPAPATPFSTPVSVIQDEPSRTPAVLDVSSRTPRVDSESQATQMNEAQAKAYVAGQTQEALARIQSELAQKRQADEAILAVHAEATIQAERFRAVKETEDRLKAQQFQTEADFAERLRIQRMQDESERARWVDDVQKNMNVQIAILQQQMREMEAERVREREAAKSIQKVQASQLRDLRATSSQVQHATVTPVPDAVSQIKAESGIANFQQDAKGHDAGNVAVKKEKSADKEAAAARADAILAAQLQATIQTVKADAGAKVTKATAPKPSDDAKVKSKKATPNARASMKARRGGYPSDSDPNSEDDDSNSSSDDSDSSFCEPLSDMVVPKATQSGTTTMTIRPFVTASSLDDFDEKASLSERTRWWERFQTLAFQGGWSDKMKNYELRLKLSYSALAFPIVSACAA</sequence>
<evidence type="ECO:0000313" key="3">
    <source>
        <dbReference type="EMBL" id="OWY99907.1"/>
    </source>
</evidence>
<feature type="coiled-coil region" evidence="1">
    <location>
        <begin position="310"/>
        <end position="344"/>
    </location>
</feature>
<evidence type="ECO:0000256" key="1">
    <source>
        <dbReference type="SAM" id="Coils"/>
    </source>
</evidence>
<feature type="region of interest" description="Disordered" evidence="2">
    <location>
        <begin position="175"/>
        <end position="198"/>
    </location>
</feature>
<dbReference type="EMBL" id="NBNE01008062">
    <property type="protein sequence ID" value="OWY99907.1"/>
    <property type="molecule type" value="Genomic_DNA"/>
</dbReference>
<feature type="region of interest" description="Disordered" evidence="2">
    <location>
        <begin position="429"/>
        <end position="508"/>
    </location>
</feature>
<evidence type="ECO:0000256" key="2">
    <source>
        <dbReference type="SAM" id="MobiDB-lite"/>
    </source>
</evidence>
<keyword evidence="4" id="KW-1185">Reference proteome</keyword>
<accession>A0A225V4P9</accession>
<proteinExistence type="predicted"/>
<feature type="compositionally biased region" description="Basic and acidic residues" evidence="2">
    <location>
        <begin position="21"/>
        <end position="64"/>
    </location>
</feature>
<keyword evidence="1" id="KW-0175">Coiled coil</keyword>
<name>A0A225V4P9_9STRA</name>
<evidence type="ECO:0000313" key="4">
    <source>
        <dbReference type="Proteomes" id="UP000198211"/>
    </source>
</evidence>